<organismHost>
    <name type="scientific">Acanthamoeba polyphaga</name>
    <name type="common">Amoeba</name>
    <dbReference type="NCBI Taxonomy" id="5757"/>
</organismHost>
<dbReference type="GO" id="GO:0005524">
    <property type="term" value="F:ATP binding"/>
    <property type="evidence" value="ECO:0007669"/>
    <property type="project" value="UniProtKB-UniRule"/>
</dbReference>
<dbReference type="PROSITE" id="PS50011">
    <property type="entry name" value="PROTEIN_KINASE_DOM"/>
    <property type="match status" value="1"/>
</dbReference>
<dbReference type="Proteomes" id="UP000280369">
    <property type="component" value="Segment"/>
</dbReference>
<dbReference type="InterPro" id="IPR048258">
    <property type="entry name" value="Cyclins_cyclin-box"/>
</dbReference>
<keyword evidence="2 4" id="KW-0067">ATP-binding</keyword>
<dbReference type="PANTHER" id="PTHR24056">
    <property type="entry name" value="CELL DIVISION PROTEIN KINASE"/>
    <property type="match status" value="1"/>
</dbReference>
<proteinExistence type="predicted"/>
<sequence length="563" mass="66004">MSLCCIHQIINTVVNPMSYFSYHPHLTQGLRSSIVDWLVLVSDEVNLKSTTFNLGISIMDRYLAKKSNISRDKMQAISICSLNLASKIEDFVTIGIENCRHFINYNYDIQYLIELEYDIIITLKCDLRIPTIVEHIKEIGFKRGNNITQQFFAHYLIDILLVTIDYIYYDPKTLAEAIINFSREIKNSMDFSESNFEIFVNGNIIYQYIYCKWFDYNAGKYREINNKYGHKRFYTIAKTIVPTIICDWKPINFPDCFNSCYQINNNRNYYVYNNYELSIMPKNEILGKGTYGTVVKSTFMDHDIALKSTICDEEIETFTLRELCHLVKLKHENIVDIYGFGMNNKTSLFYISLELGLSSIFQKIFIKHETINEEDKIKYIIQLLSAIDYMHQNKIMHRDLSVANIIIDKDNNLKVCDLGLSKFFYNFDFCKYSTGVCTITSRPIELLLDYEKYNEKIDIWSSACIIGVILRNSAIFEANTEQEAINEIYHILGTPTELQQSKADYLRESMIDITPKIRIGFVDLEKKYPEETQIIYDMLDYDIKKRLTASEALDRFQNIYKKK</sequence>
<reference evidence="6" key="1">
    <citation type="journal article" date="2017" name="Front. Microbiol.">
        <title>Genome Characterization of the First Mimiviruses of Lineage C Isolated in Brazil.</title>
        <authorList>
            <person name="Assis F.L."/>
            <person name="Franco-Luiz A.P.M."/>
            <person name="Dos Santos R.N."/>
            <person name="Campos F.S."/>
            <person name="Dornas F.P."/>
            <person name="Borato P.V.M."/>
            <person name="Franco A.C."/>
            <person name="Abrahao J.S."/>
            <person name="Colson P."/>
            <person name="Scola B."/>
        </authorList>
    </citation>
    <scope>NUCLEOTIDE SEQUENCE [LARGE SCALE GENOMIC DNA]</scope>
</reference>
<feature type="binding site" evidence="4">
    <location>
        <position position="307"/>
    </location>
    <ligand>
        <name>ATP</name>
        <dbReference type="ChEBI" id="CHEBI:30616"/>
    </ligand>
</feature>
<dbReference type="Gene3D" id="3.30.200.20">
    <property type="entry name" value="Phosphorylase Kinase, domain 1"/>
    <property type="match status" value="1"/>
</dbReference>
<keyword evidence="6" id="KW-0418">Kinase</keyword>
<dbReference type="InterPro" id="IPR013763">
    <property type="entry name" value="Cyclin-like_dom"/>
</dbReference>
<dbReference type="InterPro" id="IPR006671">
    <property type="entry name" value="Cyclin_N"/>
</dbReference>
<dbReference type="EMBL" id="MG602507">
    <property type="protein sequence ID" value="AVG46551.1"/>
    <property type="molecule type" value="Genomic_DNA"/>
</dbReference>
<dbReference type="InterPro" id="IPR036915">
    <property type="entry name" value="Cyclin-like_sf"/>
</dbReference>
<evidence type="ECO:0000256" key="1">
    <source>
        <dbReference type="ARBA" id="ARBA00022741"/>
    </source>
</evidence>
<organism evidence="6">
    <name type="scientific">Acanthamoeba polyphaga mimivirus</name>
    <name type="common">APMV</name>
    <dbReference type="NCBI Taxonomy" id="212035"/>
    <lineage>
        <taxon>Viruses</taxon>
        <taxon>Varidnaviria</taxon>
        <taxon>Bamfordvirae</taxon>
        <taxon>Nucleocytoviricota</taxon>
        <taxon>Megaviricetes</taxon>
        <taxon>Imitervirales</taxon>
        <taxon>Mimiviridae</taxon>
        <taxon>Megamimivirinae</taxon>
        <taxon>Mimivirus</taxon>
        <taxon>Mimivirus bradfordmassiliense</taxon>
    </lineage>
</organism>
<dbReference type="SMART" id="SM00385">
    <property type="entry name" value="CYCLIN"/>
    <property type="match status" value="1"/>
</dbReference>
<dbReference type="GO" id="GO:0004674">
    <property type="term" value="F:protein serine/threonine kinase activity"/>
    <property type="evidence" value="ECO:0007669"/>
    <property type="project" value="TreeGrafter"/>
</dbReference>
<evidence type="ECO:0000256" key="4">
    <source>
        <dbReference type="PROSITE-ProRule" id="PRU10141"/>
    </source>
</evidence>
<dbReference type="Gene3D" id="1.10.472.10">
    <property type="entry name" value="Cyclin-like"/>
    <property type="match status" value="2"/>
</dbReference>
<dbReference type="InterPro" id="IPR000719">
    <property type="entry name" value="Prot_kinase_dom"/>
</dbReference>
<dbReference type="SUPFAM" id="SSF47954">
    <property type="entry name" value="Cyclin-like"/>
    <property type="match status" value="2"/>
</dbReference>
<dbReference type="InterPro" id="IPR008266">
    <property type="entry name" value="Tyr_kinase_AS"/>
</dbReference>
<evidence type="ECO:0000313" key="6">
    <source>
        <dbReference type="EMBL" id="AVG46551.1"/>
    </source>
</evidence>
<keyword evidence="6" id="KW-0808">Transferase</keyword>
<dbReference type="SUPFAM" id="SSF56112">
    <property type="entry name" value="Protein kinase-like (PK-like)"/>
    <property type="match status" value="1"/>
</dbReference>
<keyword evidence="1 4" id="KW-0547">Nucleotide-binding</keyword>
<dbReference type="InterPro" id="IPR050108">
    <property type="entry name" value="CDK"/>
</dbReference>
<dbReference type="PROSITE" id="PS00292">
    <property type="entry name" value="CYCLINS"/>
    <property type="match status" value="1"/>
</dbReference>
<feature type="domain" description="Protein kinase" evidence="5">
    <location>
        <begin position="280"/>
        <end position="560"/>
    </location>
</feature>
<keyword evidence="3" id="KW-0195">Cyclin</keyword>
<dbReference type="InterPro" id="IPR011009">
    <property type="entry name" value="Kinase-like_dom_sf"/>
</dbReference>
<evidence type="ECO:0000259" key="5">
    <source>
        <dbReference type="PROSITE" id="PS50011"/>
    </source>
</evidence>
<accession>A0A2L2DK58</accession>
<dbReference type="Gene3D" id="1.10.510.10">
    <property type="entry name" value="Transferase(Phosphotransferase) domain 1"/>
    <property type="match status" value="1"/>
</dbReference>
<name>A0A2L2DK58_MIMIV</name>
<dbReference type="PROSITE" id="PS00107">
    <property type="entry name" value="PROTEIN_KINASE_ATP"/>
    <property type="match status" value="1"/>
</dbReference>
<evidence type="ECO:0000256" key="3">
    <source>
        <dbReference type="ARBA" id="ARBA00023127"/>
    </source>
</evidence>
<evidence type="ECO:0000256" key="2">
    <source>
        <dbReference type="ARBA" id="ARBA00022840"/>
    </source>
</evidence>
<dbReference type="Pfam" id="PF00134">
    <property type="entry name" value="Cyclin_N"/>
    <property type="match status" value="1"/>
</dbReference>
<protein>
    <submittedName>
        <fullName evidence="6">Serine threonine-kinase</fullName>
    </submittedName>
</protein>
<dbReference type="PROSITE" id="PS00109">
    <property type="entry name" value="PROTEIN_KINASE_TYR"/>
    <property type="match status" value="1"/>
</dbReference>
<dbReference type="InterPro" id="IPR017441">
    <property type="entry name" value="Protein_kinase_ATP_BS"/>
</dbReference>
<dbReference type="Pfam" id="PF00069">
    <property type="entry name" value="Pkinase"/>
    <property type="match status" value="1"/>
</dbReference>